<sequence>MNNETDSQLALEKIRTFSSMDDSLLERVRLTGLEPVLPSVYKTGVAAQSTIAASALAASEMWRFRTGKTQDVSV</sequence>
<feature type="non-terminal residue" evidence="1">
    <location>
        <position position="74"/>
    </location>
</feature>
<organism evidence="1">
    <name type="scientific">marine metagenome</name>
    <dbReference type="NCBI Taxonomy" id="408172"/>
    <lineage>
        <taxon>unclassified sequences</taxon>
        <taxon>metagenomes</taxon>
        <taxon>ecological metagenomes</taxon>
    </lineage>
</organism>
<gene>
    <name evidence="1" type="ORF">METZ01_LOCUS297706</name>
</gene>
<accession>A0A382MBN8</accession>
<name>A0A382MBN8_9ZZZZ</name>
<proteinExistence type="predicted"/>
<evidence type="ECO:0000313" key="1">
    <source>
        <dbReference type="EMBL" id="SVC44852.1"/>
    </source>
</evidence>
<dbReference type="EMBL" id="UINC01091803">
    <property type="protein sequence ID" value="SVC44852.1"/>
    <property type="molecule type" value="Genomic_DNA"/>
</dbReference>
<protein>
    <submittedName>
        <fullName evidence="1">Uncharacterized protein</fullName>
    </submittedName>
</protein>
<reference evidence="1" key="1">
    <citation type="submission" date="2018-05" db="EMBL/GenBank/DDBJ databases">
        <authorList>
            <person name="Lanie J.A."/>
            <person name="Ng W.-L."/>
            <person name="Kazmierczak K.M."/>
            <person name="Andrzejewski T.M."/>
            <person name="Davidsen T.M."/>
            <person name="Wayne K.J."/>
            <person name="Tettelin H."/>
            <person name="Glass J.I."/>
            <person name="Rusch D."/>
            <person name="Podicherti R."/>
            <person name="Tsui H.-C.T."/>
            <person name="Winkler M.E."/>
        </authorList>
    </citation>
    <scope>NUCLEOTIDE SEQUENCE</scope>
</reference>
<dbReference type="AlphaFoldDB" id="A0A382MBN8"/>